<name>A0ABW2CJC0_9ACTN</name>
<dbReference type="PROSITE" id="PS50977">
    <property type="entry name" value="HTH_TETR_2"/>
    <property type="match status" value="1"/>
</dbReference>
<dbReference type="SUPFAM" id="SSF48498">
    <property type="entry name" value="Tetracyclin repressor-like, C-terminal domain"/>
    <property type="match status" value="1"/>
</dbReference>
<evidence type="ECO:0000256" key="4">
    <source>
        <dbReference type="PROSITE-ProRule" id="PRU00335"/>
    </source>
</evidence>
<dbReference type="InterPro" id="IPR036271">
    <property type="entry name" value="Tet_transcr_reg_TetR-rel_C_sf"/>
</dbReference>
<evidence type="ECO:0000313" key="7">
    <source>
        <dbReference type="Proteomes" id="UP001596380"/>
    </source>
</evidence>
<dbReference type="Pfam" id="PF16859">
    <property type="entry name" value="TetR_C_11"/>
    <property type="match status" value="1"/>
</dbReference>
<keyword evidence="1" id="KW-0805">Transcription regulation</keyword>
<dbReference type="InterPro" id="IPR050109">
    <property type="entry name" value="HTH-type_TetR-like_transc_reg"/>
</dbReference>
<dbReference type="InterPro" id="IPR009057">
    <property type="entry name" value="Homeodomain-like_sf"/>
</dbReference>
<evidence type="ECO:0000256" key="1">
    <source>
        <dbReference type="ARBA" id="ARBA00023015"/>
    </source>
</evidence>
<proteinExistence type="predicted"/>
<dbReference type="PANTHER" id="PTHR30055">
    <property type="entry name" value="HTH-TYPE TRANSCRIPTIONAL REGULATOR RUTR"/>
    <property type="match status" value="1"/>
</dbReference>
<dbReference type="SUPFAM" id="SSF46689">
    <property type="entry name" value="Homeodomain-like"/>
    <property type="match status" value="1"/>
</dbReference>
<sequence>MPERRRGAVLEKALLDAAWEELTESGYARFTMDAVVQRAGTSPSVLYRRWSDRDQLVRAAIAHILEESRIDAPDTGSLREDVLTLMREINATRVQLVTVMSVQLAGYYQETGAGPGDLFAAARDKTADTLFERAVDRGEIRPERLTRRIKSLPFDLLRHEFLTTFAPVPDHVLEEIVDTIFLPLLR</sequence>
<keyword evidence="7" id="KW-1185">Reference proteome</keyword>
<keyword evidence="3" id="KW-0804">Transcription</keyword>
<gene>
    <name evidence="6" type="ORF">ACFQKB_13040</name>
</gene>
<accession>A0ABW2CJC0</accession>
<feature type="domain" description="HTH tetR-type" evidence="5">
    <location>
        <begin position="8"/>
        <end position="68"/>
    </location>
</feature>
<reference evidence="7" key="1">
    <citation type="journal article" date="2019" name="Int. J. Syst. Evol. Microbiol.">
        <title>The Global Catalogue of Microorganisms (GCM) 10K type strain sequencing project: providing services to taxonomists for standard genome sequencing and annotation.</title>
        <authorList>
            <consortium name="The Broad Institute Genomics Platform"/>
            <consortium name="The Broad Institute Genome Sequencing Center for Infectious Disease"/>
            <person name="Wu L."/>
            <person name="Ma J."/>
        </authorList>
    </citation>
    <scope>NUCLEOTIDE SEQUENCE [LARGE SCALE GENOMIC DNA]</scope>
    <source>
        <strain evidence="7">JCM 3369</strain>
    </source>
</reference>
<protein>
    <submittedName>
        <fullName evidence="6">TetR/AcrR family transcriptional regulator</fullName>
    </submittedName>
</protein>
<dbReference type="PANTHER" id="PTHR30055:SF148">
    <property type="entry name" value="TETR-FAMILY TRANSCRIPTIONAL REGULATOR"/>
    <property type="match status" value="1"/>
</dbReference>
<dbReference type="Proteomes" id="UP001596380">
    <property type="component" value="Unassembled WGS sequence"/>
</dbReference>
<evidence type="ECO:0000256" key="2">
    <source>
        <dbReference type="ARBA" id="ARBA00023125"/>
    </source>
</evidence>
<comment type="caution">
    <text evidence="6">The sequence shown here is derived from an EMBL/GenBank/DDBJ whole genome shotgun (WGS) entry which is preliminary data.</text>
</comment>
<organism evidence="6 7">
    <name type="scientific">Actinomadura yumaensis</name>
    <dbReference type="NCBI Taxonomy" id="111807"/>
    <lineage>
        <taxon>Bacteria</taxon>
        <taxon>Bacillati</taxon>
        <taxon>Actinomycetota</taxon>
        <taxon>Actinomycetes</taxon>
        <taxon>Streptosporangiales</taxon>
        <taxon>Thermomonosporaceae</taxon>
        <taxon>Actinomadura</taxon>
    </lineage>
</organism>
<dbReference type="Pfam" id="PF00440">
    <property type="entry name" value="TetR_N"/>
    <property type="match status" value="1"/>
</dbReference>
<dbReference type="RefSeq" id="WP_378063253.1">
    <property type="nucleotide sequence ID" value="NZ_JBHSXS010000006.1"/>
</dbReference>
<keyword evidence="2 4" id="KW-0238">DNA-binding</keyword>
<feature type="DNA-binding region" description="H-T-H motif" evidence="4">
    <location>
        <begin position="31"/>
        <end position="50"/>
    </location>
</feature>
<dbReference type="InterPro" id="IPR011075">
    <property type="entry name" value="TetR_C"/>
</dbReference>
<evidence type="ECO:0000256" key="3">
    <source>
        <dbReference type="ARBA" id="ARBA00023163"/>
    </source>
</evidence>
<dbReference type="Gene3D" id="1.10.357.10">
    <property type="entry name" value="Tetracycline Repressor, domain 2"/>
    <property type="match status" value="1"/>
</dbReference>
<evidence type="ECO:0000313" key="6">
    <source>
        <dbReference type="EMBL" id="MFC6880686.1"/>
    </source>
</evidence>
<dbReference type="Gene3D" id="1.10.10.60">
    <property type="entry name" value="Homeodomain-like"/>
    <property type="match status" value="1"/>
</dbReference>
<dbReference type="InterPro" id="IPR001647">
    <property type="entry name" value="HTH_TetR"/>
</dbReference>
<dbReference type="EMBL" id="JBHSXS010000006">
    <property type="protein sequence ID" value="MFC6880686.1"/>
    <property type="molecule type" value="Genomic_DNA"/>
</dbReference>
<dbReference type="PRINTS" id="PR00455">
    <property type="entry name" value="HTHTETR"/>
</dbReference>
<evidence type="ECO:0000259" key="5">
    <source>
        <dbReference type="PROSITE" id="PS50977"/>
    </source>
</evidence>